<feature type="compositionally biased region" description="Low complexity" evidence="1">
    <location>
        <begin position="572"/>
        <end position="590"/>
    </location>
</feature>
<gene>
    <name evidence="4" type="primary">LOC113792280</name>
</gene>
<dbReference type="InterPro" id="IPR003124">
    <property type="entry name" value="WH2_dom"/>
</dbReference>
<feature type="compositionally biased region" description="Low complexity" evidence="1">
    <location>
        <begin position="1349"/>
        <end position="1359"/>
    </location>
</feature>
<protein>
    <submittedName>
        <fullName evidence="4">GATA zinc finger domain-containing protein 14-like</fullName>
    </submittedName>
</protein>
<feature type="compositionally biased region" description="Polar residues" evidence="1">
    <location>
        <begin position="1473"/>
        <end position="1485"/>
    </location>
</feature>
<organism evidence="3 4">
    <name type="scientific">Dermatophagoides pteronyssinus</name>
    <name type="common">European house dust mite</name>
    <dbReference type="NCBI Taxonomy" id="6956"/>
    <lineage>
        <taxon>Eukaryota</taxon>
        <taxon>Metazoa</taxon>
        <taxon>Ecdysozoa</taxon>
        <taxon>Arthropoda</taxon>
        <taxon>Chelicerata</taxon>
        <taxon>Arachnida</taxon>
        <taxon>Acari</taxon>
        <taxon>Acariformes</taxon>
        <taxon>Sarcoptiformes</taxon>
        <taxon>Astigmata</taxon>
        <taxon>Psoroptidia</taxon>
        <taxon>Analgoidea</taxon>
        <taxon>Pyroglyphidae</taxon>
        <taxon>Dermatophagoidinae</taxon>
        <taxon>Dermatophagoides</taxon>
    </lineage>
</organism>
<evidence type="ECO:0000256" key="1">
    <source>
        <dbReference type="SAM" id="MobiDB-lite"/>
    </source>
</evidence>
<accession>A0A6P6XXY0</accession>
<dbReference type="PANTHER" id="PTHR21557:SF2">
    <property type="entry name" value="CORDON-BLEU PROTEIN-LIKE 1"/>
    <property type="match status" value="1"/>
</dbReference>
<dbReference type="OrthoDB" id="8882621at2759"/>
<feature type="region of interest" description="Disordered" evidence="1">
    <location>
        <begin position="1286"/>
        <end position="1362"/>
    </location>
</feature>
<feature type="compositionally biased region" description="Low complexity" evidence="1">
    <location>
        <begin position="548"/>
        <end position="557"/>
    </location>
</feature>
<name>A0A6P6XXY0_DERPT</name>
<sequence length="1517" mass="170019">MFTKIKGKWFGRSNKGSLKIKTSSSSIEPSFTISDKQRSNGSSSTLPAVGTKMVNNLDSDKENIGVNNNDKSLTLPSSIPINKSSSKTGSIDLSSHSSHSHSLSSSNNSSSYHTAIAMNDNDFNLKDMLDGQINLKVFVKHLNQESNFNVERQTPLYDLLVIVANRFGLNPADYLIIASADDNHHDTDVDVQRTEKTLTLKSNPVGLIGTDRITIVPKLRKNRNNNNNNNNGGLPFTKTIRFTINLPQNQLMVKRIEPTISFNQIKQMICSEKSIDSSKYLLIKPMKKSESLTVIDLNQSPNDYNLNEVTIISQQRYEQLARQFSINSRSSFSCIEIDDDVNSRIDFNDHSNRLNVQQKNDWSQSTPNISTMMNNRHIQSSDTCSISSSRSRCFKKKPAPPPPLSSHSLLSSNNRHHQSSLINKSAQNLTVIHDDDEQEFNEQQSEHQEIVKSTPTTPLDSYFESTKSSKLIRSNTVDEIVVIRNQPKPQQIENYHIVISDIQNEKIRLNRQNSGSDSSGYHERLSPITTTTTTPTDSNSPQPPPSSISPVSNNSLNEDNDDNDKQLVNNDSLIQSSSSSSLSHIKSTSTEPLPKPASRSSLKSNQSKKRRAPLPPPQPSKRSSLIIPLESSLLSSSPSSQMINNSIDLSSNNRIESPCLTETSETELPNSLCCSEESNNHHHQEFPSISLSESLSSSNNIDSIDENEIDHFKVNPLSIDGESDAKIQNEKINQVSQQKFSNTTVIMADIHHHQEEEESSMVTNPIEINDNDESNNMKNANDTNDNQKVNMDKKDAVVVVTAVNAVDLNHNDDEVNDIVLAETTNNKLDNVVVAVLNDNEQQQQQQIVIEKKRSRWLQLLNEFGPNDVDSDDNDDDDNNIMDENKCSHSIDDGQKQCNECRYYIDNFKLLRSKFQNENFHHHQQQQIIESSGEKEHSVQTNEDTKTTTTTTVKVPEVIDNDDNVRTVSNNNNNNGNTDDDNVEIVDDNQTNNSSHNEEMKNKTINDGGKPLVVVLDWQQRSSSSLSSTSNKNETNNIDRNRITENIDKQVEVALNELEDTLEQCSLFNNNNDYDDDDDGNHDEKLSSSSSSSLNGTKIKLNGQIKTTTTTSKTSSSMGNNRTTKVVINSMYDNNNNHNHNDGINRLSSNSFSVRDGIRKFNTINETNVSQQDLSSLRSTTVQLNPFVRRSTSKIYNDDNNGGEKMPKVNRKLDNFQIGSLSESPIDIYQMKKPSSMMTNVVRNNDNDNTKTSTVIQINNSNSSVVVVNNDNNHRDKYLMKQKSESMINNNNNNNNHEIQHRSNNNRPMLITTNNNVYNKNNTINVNNNNNNSKIRLSKQHSNGSIKQLSSPSSSSSPSPTDFLQELKLKSKTWSHRNNGLEFSNPAYDQVDTNQNSELRQRNFLQQKSVDNVSISIPPPPPPPPPSQPLVPLTQSVNRMITSQTLLAPKGWNQNRPTSKSNNQIHSPLRSVSMDLSKNTTSSSGDSRGALLNEIKNFHNNSRLKKVANNQPFSLKIN</sequence>
<dbReference type="InterPro" id="IPR039895">
    <property type="entry name" value="COBL-like"/>
</dbReference>
<dbReference type="InterPro" id="IPR019025">
    <property type="entry name" value="Cordon-bleu_ubiquitin_domain"/>
</dbReference>
<feature type="region of interest" description="Disordered" evidence="1">
    <location>
        <begin position="1068"/>
        <end position="1119"/>
    </location>
</feature>
<feature type="compositionally biased region" description="Acidic residues" evidence="1">
    <location>
        <begin position="977"/>
        <end position="986"/>
    </location>
</feature>
<dbReference type="PANTHER" id="PTHR21557">
    <property type="entry name" value="CORDON-BLEU"/>
    <property type="match status" value="1"/>
</dbReference>
<feature type="region of interest" description="Disordered" evidence="1">
    <location>
        <begin position="511"/>
        <end position="625"/>
    </location>
</feature>
<feature type="compositionally biased region" description="Low complexity" evidence="1">
    <location>
        <begin position="1310"/>
        <end position="1331"/>
    </location>
</feature>
<dbReference type="RefSeq" id="XP_027197998.1">
    <property type="nucleotide sequence ID" value="XM_027342197.1"/>
</dbReference>
<feature type="compositionally biased region" description="Low complexity" evidence="1">
    <location>
        <begin position="965"/>
        <end position="976"/>
    </location>
</feature>
<proteinExistence type="predicted"/>
<feature type="compositionally biased region" description="Low complexity" evidence="1">
    <location>
        <begin position="526"/>
        <end position="540"/>
    </location>
</feature>
<feature type="region of interest" description="Disordered" evidence="1">
    <location>
        <begin position="921"/>
        <end position="1007"/>
    </location>
</feature>
<evidence type="ECO:0000313" key="3">
    <source>
        <dbReference type="Proteomes" id="UP000515146"/>
    </source>
</evidence>
<evidence type="ECO:0000259" key="2">
    <source>
        <dbReference type="PROSITE" id="PS51082"/>
    </source>
</evidence>
<feature type="compositionally biased region" description="Basic and acidic residues" evidence="1">
    <location>
        <begin position="931"/>
        <end position="945"/>
    </location>
</feature>
<dbReference type="KEGG" id="dpte:113792280"/>
<dbReference type="Proteomes" id="UP000515146">
    <property type="component" value="Unplaced"/>
</dbReference>
<keyword evidence="3" id="KW-1185">Reference proteome</keyword>
<feature type="compositionally biased region" description="Polar residues" evidence="1">
    <location>
        <begin position="1446"/>
        <end position="1465"/>
    </location>
</feature>
<reference evidence="4" key="1">
    <citation type="submission" date="2025-08" db="UniProtKB">
        <authorList>
            <consortium name="RefSeq"/>
        </authorList>
    </citation>
    <scope>IDENTIFICATION</scope>
    <source>
        <strain evidence="4">Airmid</strain>
    </source>
</reference>
<feature type="region of interest" description="Disordered" evidence="1">
    <location>
        <begin position="438"/>
        <end position="459"/>
    </location>
</feature>
<feature type="compositionally biased region" description="Low complexity" evidence="1">
    <location>
        <begin position="1105"/>
        <end position="1116"/>
    </location>
</feature>
<feature type="region of interest" description="Disordered" evidence="1">
    <location>
        <begin position="1019"/>
        <end position="1040"/>
    </location>
</feature>
<dbReference type="Pfam" id="PF09469">
    <property type="entry name" value="Cobl"/>
    <property type="match status" value="1"/>
</dbReference>
<dbReference type="PROSITE" id="PS51082">
    <property type="entry name" value="WH2"/>
    <property type="match status" value="1"/>
</dbReference>
<feature type="region of interest" description="Disordered" evidence="1">
    <location>
        <begin position="27"/>
        <end position="110"/>
    </location>
</feature>
<dbReference type="Gene3D" id="3.10.20.90">
    <property type="entry name" value="Phosphatidylinositol 3-kinase Catalytic Subunit, Chain A, domain 1"/>
    <property type="match status" value="1"/>
</dbReference>
<dbReference type="GO" id="GO:0003785">
    <property type="term" value="F:actin monomer binding"/>
    <property type="evidence" value="ECO:0007669"/>
    <property type="project" value="InterPro"/>
</dbReference>
<dbReference type="OMA" id="NDWSQST"/>
<feature type="compositionally biased region" description="Low complexity" evidence="1">
    <location>
        <begin position="76"/>
        <end position="110"/>
    </location>
</feature>
<evidence type="ECO:0000313" key="4">
    <source>
        <dbReference type="RefSeq" id="XP_027197998.1"/>
    </source>
</evidence>
<dbReference type="InParanoid" id="A0A6P6XXY0"/>
<feature type="region of interest" description="Disordered" evidence="1">
    <location>
        <begin position="389"/>
        <end position="419"/>
    </location>
</feature>
<feature type="compositionally biased region" description="Polar residues" evidence="1">
    <location>
        <begin position="1339"/>
        <end position="1348"/>
    </location>
</feature>
<feature type="domain" description="WH2" evidence="2">
    <location>
        <begin position="1486"/>
        <end position="1506"/>
    </location>
</feature>
<feature type="compositionally biased region" description="Polar residues" evidence="1">
    <location>
        <begin position="65"/>
        <end position="75"/>
    </location>
</feature>
<feature type="region of interest" description="Disordered" evidence="1">
    <location>
        <begin position="1446"/>
        <end position="1487"/>
    </location>
</feature>